<dbReference type="RefSeq" id="WP_005815978.1">
    <property type="nucleotide sequence ID" value="NZ_JH414486.1"/>
</dbReference>
<feature type="domain" description="Novel STAND NTPase 3" evidence="2">
    <location>
        <begin position="177"/>
        <end position="260"/>
    </location>
</feature>
<gene>
    <name evidence="3" type="ORF">HMPREF0322_04510</name>
</gene>
<protein>
    <submittedName>
        <fullName evidence="3">Uncharacterized protein</fullName>
    </submittedName>
</protein>
<evidence type="ECO:0000313" key="4">
    <source>
        <dbReference type="Proteomes" id="UP000004416"/>
    </source>
</evidence>
<dbReference type="GO" id="GO:0009307">
    <property type="term" value="P:DNA restriction-modification system"/>
    <property type="evidence" value="ECO:0007669"/>
    <property type="project" value="InterPro"/>
</dbReference>
<dbReference type="InterPro" id="IPR027417">
    <property type="entry name" value="P-loop_NTPase"/>
</dbReference>
<proteinExistence type="predicted"/>
<evidence type="ECO:0000259" key="1">
    <source>
        <dbReference type="Pfam" id="PF04471"/>
    </source>
</evidence>
<dbReference type="Proteomes" id="UP000004416">
    <property type="component" value="Unassembled WGS sequence"/>
</dbReference>
<evidence type="ECO:0000259" key="2">
    <source>
        <dbReference type="Pfam" id="PF20720"/>
    </source>
</evidence>
<dbReference type="GO" id="GO:0003677">
    <property type="term" value="F:DNA binding"/>
    <property type="evidence" value="ECO:0007669"/>
    <property type="project" value="InterPro"/>
</dbReference>
<evidence type="ECO:0000313" key="3">
    <source>
        <dbReference type="EMBL" id="EHL04835.1"/>
    </source>
</evidence>
<sequence>MEYDFHRQLEWMDFQNLARDAIQIREGILFESFKEGKDSGIDGRFCSAEGTVILQAKRYGEYKALKKNLKEEVKKVEKLQPKRYILVVSITLNKEQKSELIQLFQGYIKQPGDLVSSNDLNNYLGHPLYKDVVRNYPKLWAAGGAVLQELMRGAINSSVVEESRRQFALAKEARETFVATRIYHEAVNMVEKQNCVVISGQPGAGKSTLARIMALYYIEVMHFDEFVWTTSSVEKLMNLDIPERKQVFVVDDIWGQVFSCRKKA</sequence>
<dbReference type="EMBL" id="AFZX01000117">
    <property type="protein sequence ID" value="EHL04835.1"/>
    <property type="molecule type" value="Genomic_DNA"/>
</dbReference>
<comment type="caution">
    <text evidence="3">The sequence shown here is derived from an EMBL/GenBank/DDBJ whole genome shotgun (WGS) entry which is preliminary data.</text>
</comment>
<dbReference type="GO" id="GO:0004519">
    <property type="term" value="F:endonuclease activity"/>
    <property type="evidence" value="ECO:0007669"/>
    <property type="project" value="InterPro"/>
</dbReference>
<dbReference type="PATRIC" id="fig|537010.4.peg.4207"/>
<dbReference type="InterPro" id="IPR049050">
    <property type="entry name" value="nSTAND3"/>
</dbReference>
<dbReference type="SUPFAM" id="SSF52540">
    <property type="entry name" value="P-loop containing nucleoside triphosphate hydrolases"/>
    <property type="match status" value="2"/>
</dbReference>
<dbReference type="InterPro" id="IPR007560">
    <property type="entry name" value="Restrct_endonuc_IV_Mrr"/>
</dbReference>
<feature type="domain" description="Restriction endonuclease type IV Mrr" evidence="1">
    <location>
        <begin position="7"/>
        <end position="89"/>
    </location>
</feature>
<dbReference type="AlphaFoldDB" id="G9XU52"/>
<dbReference type="Pfam" id="PF04471">
    <property type="entry name" value="Mrr_cat"/>
    <property type="match status" value="1"/>
</dbReference>
<accession>G9XU52</accession>
<dbReference type="HOGENOM" id="CLU_985631_0_0_9"/>
<dbReference type="Pfam" id="PF20720">
    <property type="entry name" value="nSTAND3"/>
    <property type="match status" value="1"/>
</dbReference>
<name>G9XU52_DESHA</name>
<organism evidence="3 4">
    <name type="scientific">Desulfitobacterium hafniense DP7</name>
    <dbReference type="NCBI Taxonomy" id="537010"/>
    <lineage>
        <taxon>Bacteria</taxon>
        <taxon>Bacillati</taxon>
        <taxon>Bacillota</taxon>
        <taxon>Clostridia</taxon>
        <taxon>Eubacteriales</taxon>
        <taxon>Desulfitobacteriaceae</taxon>
        <taxon>Desulfitobacterium</taxon>
    </lineage>
</organism>
<reference evidence="3 4" key="1">
    <citation type="submission" date="2011-08" db="EMBL/GenBank/DDBJ databases">
        <authorList>
            <person name="Weinstock G."/>
            <person name="Sodergren E."/>
            <person name="Clifton S."/>
            <person name="Fulton L."/>
            <person name="Fulton B."/>
            <person name="Courtney L."/>
            <person name="Fronick C."/>
            <person name="Harrison M."/>
            <person name="Strong C."/>
            <person name="Farmer C."/>
            <person name="Delahaunty K."/>
            <person name="Markovic C."/>
            <person name="Hall O."/>
            <person name="Minx P."/>
            <person name="Tomlinson C."/>
            <person name="Mitreva M."/>
            <person name="Hou S."/>
            <person name="Chen J."/>
            <person name="Wollam A."/>
            <person name="Pepin K.H."/>
            <person name="Johnson M."/>
            <person name="Bhonagiri V."/>
            <person name="Zhang X."/>
            <person name="Suruliraj S."/>
            <person name="Warren W."/>
            <person name="Chinwalla A."/>
            <person name="Mardis E.R."/>
            <person name="Wilson R.K."/>
        </authorList>
    </citation>
    <scope>NUCLEOTIDE SEQUENCE [LARGE SCALE GENOMIC DNA]</scope>
    <source>
        <strain evidence="3 4">DP7</strain>
    </source>
</reference>